<evidence type="ECO:0000313" key="2">
    <source>
        <dbReference type="EMBL" id="MFC3756999.1"/>
    </source>
</evidence>
<accession>A0ABV7XZ18</accession>
<proteinExistence type="predicted"/>
<dbReference type="RefSeq" id="WP_165852266.1">
    <property type="nucleotide sequence ID" value="NZ_JBHRYO010000002.1"/>
</dbReference>
<comment type="caution">
    <text evidence="2">The sequence shown here is derived from an EMBL/GenBank/DDBJ whole genome shotgun (WGS) entry which is preliminary data.</text>
</comment>
<name>A0ABV7XZ18_9FLAO</name>
<evidence type="ECO:0000313" key="3">
    <source>
        <dbReference type="Proteomes" id="UP001595735"/>
    </source>
</evidence>
<keyword evidence="1" id="KW-1133">Transmembrane helix</keyword>
<reference evidence="3" key="1">
    <citation type="journal article" date="2019" name="Int. J. Syst. Evol. Microbiol.">
        <title>The Global Catalogue of Microorganisms (GCM) 10K type strain sequencing project: providing services to taxonomists for standard genome sequencing and annotation.</title>
        <authorList>
            <consortium name="The Broad Institute Genomics Platform"/>
            <consortium name="The Broad Institute Genome Sequencing Center for Infectious Disease"/>
            <person name="Wu L."/>
            <person name="Ma J."/>
        </authorList>
    </citation>
    <scope>NUCLEOTIDE SEQUENCE [LARGE SCALE GENOMIC DNA]</scope>
    <source>
        <strain evidence="3">CECT 7798</strain>
    </source>
</reference>
<protein>
    <submittedName>
        <fullName evidence="2">Uncharacterized protein</fullName>
    </submittedName>
</protein>
<dbReference type="Proteomes" id="UP001595735">
    <property type="component" value="Unassembled WGS sequence"/>
</dbReference>
<keyword evidence="3" id="KW-1185">Reference proteome</keyword>
<organism evidence="2 3">
    <name type="scientific">Chryseobacterium tructae</name>
    <dbReference type="NCBI Taxonomy" id="1037380"/>
    <lineage>
        <taxon>Bacteria</taxon>
        <taxon>Pseudomonadati</taxon>
        <taxon>Bacteroidota</taxon>
        <taxon>Flavobacteriia</taxon>
        <taxon>Flavobacteriales</taxon>
        <taxon>Weeksellaceae</taxon>
        <taxon>Chryseobacterium group</taxon>
        <taxon>Chryseobacterium</taxon>
    </lineage>
</organism>
<keyword evidence="1" id="KW-0472">Membrane</keyword>
<evidence type="ECO:0000256" key="1">
    <source>
        <dbReference type="SAM" id="Phobius"/>
    </source>
</evidence>
<keyword evidence="1" id="KW-0812">Transmembrane</keyword>
<feature type="transmembrane region" description="Helical" evidence="1">
    <location>
        <begin position="32"/>
        <end position="54"/>
    </location>
</feature>
<gene>
    <name evidence="2" type="ORF">ACFONJ_13545</name>
</gene>
<dbReference type="PROSITE" id="PS51257">
    <property type="entry name" value="PROKAR_LIPOPROTEIN"/>
    <property type="match status" value="1"/>
</dbReference>
<dbReference type="EMBL" id="JBHRYO010000002">
    <property type="protein sequence ID" value="MFC3756999.1"/>
    <property type="molecule type" value="Genomic_DNA"/>
</dbReference>
<sequence length="57" mass="6496">MIRKLLSSCLLLTVLFFYSCEKENTQMKSGISIETISMITVLTMGVAILVAYSYKRR</sequence>